<accession>A0A3M7I8L9</accession>
<evidence type="ECO:0000256" key="2">
    <source>
        <dbReference type="ARBA" id="ARBA00022490"/>
    </source>
</evidence>
<gene>
    <name evidence="6" type="ORF">D0859_14140</name>
</gene>
<reference evidence="6 7" key="1">
    <citation type="journal article" date="2018" name="BMC Genomics">
        <title>Genomic evidence for intraspecific hybridization in a clonal and extremely halotolerant yeast.</title>
        <authorList>
            <person name="Gostincar C."/>
            <person name="Stajich J.E."/>
            <person name="Zupancic J."/>
            <person name="Zalar P."/>
            <person name="Gunde-Cimerman N."/>
        </authorList>
    </citation>
    <scope>NUCLEOTIDE SEQUENCE [LARGE SCALE GENOMIC DNA]</scope>
    <source>
        <strain evidence="6 7">EXF-120</strain>
    </source>
</reference>
<dbReference type="SUPFAM" id="SSF69695">
    <property type="entry name" value="SRP19"/>
    <property type="match status" value="1"/>
</dbReference>
<evidence type="ECO:0000256" key="5">
    <source>
        <dbReference type="SAM" id="MobiDB-lite"/>
    </source>
</evidence>
<proteinExistence type="predicted"/>
<evidence type="ECO:0008006" key="8">
    <source>
        <dbReference type="Google" id="ProtNLM"/>
    </source>
</evidence>
<dbReference type="Pfam" id="PF01922">
    <property type="entry name" value="SRP19"/>
    <property type="match status" value="1"/>
</dbReference>
<dbReference type="PANTHER" id="PTHR17453:SF0">
    <property type="entry name" value="SIGNAL RECOGNITION PARTICLE 19 KDA PROTEIN"/>
    <property type="match status" value="1"/>
</dbReference>
<dbReference type="GO" id="GO:0005786">
    <property type="term" value="C:signal recognition particle, endoplasmic reticulum targeting"/>
    <property type="evidence" value="ECO:0007669"/>
    <property type="project" value="UniProtKB-KW"/>
</dbReference>
<dbReference type="InterPro" id="IPR036521">
    <property type="entry name" value="SRP19-like_sf"/>
</dbReference>
<feature type="compositionally biased region" description="Polar residues" evidence="5">
    <location>
        <begin position="32"/>
        <end position="45"/>
    </location>
</feature>
<evidence type="ECO:0000313" key="6">
    <source>
        <dbReference type="EMBL" id="RMZ21849.1"/>
    </source>
</evidence>
<dbReference type="Gene3D" id="3.30.56.30">
    <property type="entry name" value="Signal recognition particle, SRP19-like subunit"/>
    <property type="match status" value="1"/>
</dbReference>
<evidence type="ECO:0000256" key="1">
    <source>
        <dbReference type="ARBA" id="ARBA00004496"/>
    </source>
</evidence>
<keyword evidence="4" id="KW-0687">Ribonucleoprotein</keyword>
<dbReference type="Proteomes" id="UP000281677">
    <property type="component" value="Unassembled WGS sequence"/>
</dbReference>
<dbReference type="VEuPathDB" id="FungiDB:BTJ68_06025"/>
<dbReference type="AlphaFoldDB" id="A0A3M7I8L9"/>
<protein>
    <recommendedName>
        <fullName evidence="8">Signal recognition particle, SRP19 subunit</fullName>
    </recommendedName>
</protein>
<dbReference type="GO" id="GO:0006617">
    <property type="term" value="P:SRP-dependent cotranslational protein targeting to membrane, signal sequence recognition"/>
    <property type="evidence" value="ECO:0007669"/>
    <property type="project" value="TreeGrafter"/>
</dbReference>
<evidence type="ECO:0000313" key="7">
    <source>
        <dbReference type="Proteomes" id="UP000281677"/>
    </source>
</evidence>
<comment type="subcellular location">
    <subcellularLocation>
        <location evidence="1">Cytoplasm</location>
    </subcellularLocation>
</comment>
<keyword evidence="3" id="KW-0733">Signal recognition particle</keyword>
<evidence type="ECO:0000256" key="4">
    <source>
        <dbReference type="ARBA" id="ARBA00023274"/>
    </source>
</evidence>
<dbReference type="PANTHER" id="PTHR17453">
    <property type="entry name" value="SIGNAL RECOGNITION PARTICLE 19 KD PROTEIN"/>
    <property type="match status" value="1"/>
</dbReference>
<dbReference type="InterPro" id="IPR002778">
    <property type="entry name" value="Signal_recog_particle_SRP19"/>
</dbReference>
<sequence length="375" mass="41026">MSNPRIEEVDEDVGDPDEMDVDAFDFARPQQGGLQQAPDPSQSRMTPEAMQQMFSQGGDNPFGNFGRAAPQQQQQMSQQERMQREREYQEKSKHYQCIYPVYFDSSRSREEGRRVKKEDAVANPLARTIVDALSHVGQSRGVGLQIVFEPHKMHPKDWANPGRVRVQVKKDGKPVSAKIANKHYLYKLVAEYLKQHPTTEEDSLRFKFQGMPPPKDNKLPKPAIPKGWKMGEILPLHSPALSGGGVSDNMFKDMMAEMGGGGGMPGMPGMPGMGGLPGMGGGGAGPSGGGGNAGGQQKKVKGAVDCSFDDLYDIPRLALGGPVRIFRSWEVGSNGVLVFTRDLDYDGELWRSDDSTLIGPSVDCRMSIETEGQAL</sequence>
<feature type="compositionally biased region" description="Acidic residues" evidence="5">
    <location>
        <begin position="8"/>
        <end position="23"/>
    </location>
</feature>
<dbReference type="OrthoDB" id="2190947at2759"/>
<comment type="caution">
    <text evidence="6">The sequence shown here is derived from an EMBL/GenBank/DDBJ whole genome shotgun (WGS) entry which is preliminary data.</text>
</comment>
<dbReference type="GO" id="GO:0008312">
    <property type="term" value="F:7S RNA binding"/>
    <property type="evidence" value="ECO:0007669"/>
    <property type="project" value="InterPro"/>
</dbReference>
<keyword evidence="2" id="KW-0963">Cytoplasm</keyword>
<evidence type="ECO:0000256" key="3">
    <source>
        <dbReference type="ARBA" id="ARBA00023135"/>
    </source>
</evidence>
<dbReference type="EMBL" id="QWIT01000626">
    <property type="protein sequence ID" value="RMZ21849.1"/>
    <property type="molecule type" value="Genomic_DNA"/>
</dbReference>
<feature type="region of interest" description="Disordered" evidence="5">
    <location>
        <begin position="1"/>
        <end position="71"/>
    </location>
</feature>
<dbReference type="FunFam" id="3.30.56.30:FF:000003">
    <property type="entry name" value="Signal recognition particle SEC65 subunit"/>
    <property type="match status" value="1"/>
</dbReference>
<organism evidence="6 7">
    <name type="scientific">Hortaea werneckii</name>
    <name type="common">Black yeast</name>
    <name type="synonym">Cladosporium werneckii</name>
    <dbReference type="NCBI Taxonomy" id="91943"/>
    <lineage>
        <taxon>Eukaryota</taxon>
        <taxon>Fungi</taxon>
        <taxon>Dikarya</taxon>
        <taxon>Ascomycota</taxon>
        <taxon>Pezizomycotina</taxon>
        <taxon>Dothideomycetes</taxon>
        <taxon>Dothideomycetidae</taxon>
        <taxon>Mycosphaerellales</taxon>
        <taxon>Teratosphaeriaceae</taxon>
        <taxon>Hortaea</taxon>
    </lineage>
</organism>
<name>A0A3M7I8L9_HORWE</name>